<dbReference type="PANTHER" id="PTHR31896:SF64">
    <property type="entry name" value="TRICHOTHECENE 3-O-ACETYLTRANSFERASE"/>
    <property type="match status" value="1"/>
</dbReference>
<accession>A0A0N1NWD2</accession>
<comment type="caution">
    <text evidence="5">The sequence shown here is derived from an EMBL/GenBank/DDBJ whole genome shotgun (WGS) entry which is preliminary data.</text>
</comment>
<dbReference type="Pfam" id="PF22664">
    <property type="entry name" value="TRI-like_N"/>
    <property type="match status" value="1"/>
</dbReference>
<feature type="region of interest" description="Disordered" evidence="3">
    <location>
        <begin position="173"/>
        <end position="195"/>
    </location>
</feature>
<dbReference type="InterPro" id="IPR051283">
    <property type="entry name" value="Sec_Metabolite_Acyltrans"/>
</dbReference>
<dbReference type="AlphaFoldDB" id="A0A0N1NWD2"/>
<dbReference type="InterPro" id="IPR023213">
    <property type="entry name" value="CAT-like_dom_sf"/>
</dbReference>
<keyword evidence="2" id="KW-0012">Acyltransferase</keyword>
<reference evidence="5 6" key="1">
    <citation type="submission" date="2015-06" db="EMBL/GenBank/DDBJ databases">
        <title>Draft genome of the ant-associated black yeast Phialophora attae CBS 131958.</title>
        <authorList>
            <person name="Moreno L.F."/>
            <person name="Stielow B.J."/>
            <person name="de Hoog S."/>
            <person name="Vicente V.A."/>
            <person name="Weiss V.A."/>
            <person name="de Vries M."/>
            <person name="Cruz L.M."/>
            <person name="Souza E.M."/>
        </authorList>
    </citation>
    <scope>NUCLEOTIDE SEQUENCE [LARGE SCALE GENOMIC DNA]</scope>
    <source>
        <strain evidence="5 6">CBS 131958</strain>
    </source>
</reference>
<protein>
    <submittedName>
        <fullName evidence="5">Trichothecene 3-O-acetyltransferase</fullName>
    </submittedName>
</protein>
<evidence type="ECO:0000259" key="4">
    <source>
        <dbReference type="Pfam" id="PF22664"/>
    </source>
</evidence>
<evidence type="ECO:0000256" key="2">
    <source>
        <dbReference type="ARBA" id="ARBA00023315"/>
    </source>
</evidence>
<feature type="region of interest" description="Disordered" evidence="3">
    <location>
        <begin position="313"/>
        <end position="334"/>
    </location>
</feature>
<organism evidence="5 6">
    <name type="scientific">Cyphellophora attinorum</name>
    <dbReference type="NCBI Taxonomy" id="1664694"/>
    <lineage>
        <taxon>Eukaryota</taxon>
        <taxon>Fungi</taxon>
        <taxon>Dikarya</taxon>
        <taxon>Ascomycota</taxon>
        <taxon>Pezizomycotina</taxon>
        <taxon>Eurotiomycetes</taxon>
        <taxon>Chaetothyriomycetidae</taxon>
        <taxon>Chaetothyriales</taxon>
        <taxon>Cyphellophoraceae</taxon>
        <taxon>Cyphellophora</taxon>
    </lineage>
</organism>
<feature type="domain" description="Trichothecene 3-O-acetyltransferase-like N-terminal" evidence="4">
    <location>
        <begin position="23"/>
        <end position="167"/>
    </location>
</feature>
<dbReference type="PANTHER" id="PTHR31896">
    <property type="entry name" value="FAMILY REGULATORY PROTEIN, PUTATIVE (AFU_ORTHOLOGUE AFUA_3G14730)-RELATED"/>
    <property type="match status" value="1"/>
</dbReference>
<dbReference type="RefSeq" id="XP_017996288.1">
    <property type="nucleotide sequence ID" value="XM_018147662.1"/>
</dbReference>
<dbReference type="Pfam" id="PF02458">
    <property type="entry name" value="Transferase"/>
    <property type="match status" value="1"/>
</dbReference>
<evidence type="ECO:0000313" key="6">
    <source>
        <dbReference type="Proteomes" id="UP000038010"/>
    </source>
</evidence>
<dbReference type="InterPro" id="IPR054710">
    <property type="entry name" value="Tri101-like_N"/>
</dbReference>
<gene>
    <name evidence="5" type="ORF">AB675_7305</name>
</gene>
<dbReference type="Gene3D" id="3.30.559.10">
    <property type="entry name" value="Chloramphenicol acetyltransferase-like domain"/>
    <property type="match status" value="2"/>
</dbReference>
<dbReference type="STRING" id="1664694.A0A0N1NWD2"/>
<name>A0A0N1NWD2_9EURO</name>
<dbReference type="Proteomes" id="UP000038010">
    <property type="component" value="Unassembled WGS sequence"/>
</dbReference>
<dbReference type="EMBL" id="LFJN01000032">
    <property type="protein sequence ID" value="KPI36325.1"/>
    <property type="molecule type" value="Genomic_DNA"/>
</dbReference>
<feature type="compositionally biased region" description="Polar residues" evidence="3">
    <location>
        <begin position="173"/>
        <end position="182"/>
    </location>
</feature>
<dbReference type="OrthoDB" id="1862401at2759"/>
<dbReference type="GeneID" id="28739542"/>
<dbReference type="VEuPathDB" id="FungiDB:AB675_7305"/>
<evidence type="ECO:0000313" key="5">
    <source>
        <dbReference type="EMBL" id="KPI36325.1"/>
    </source>
</evidence>
<evidence type="ECO:0000256" key="1">
    <source>
        <dbReference type="ARBA" id="ARBA00022679"/>
    </source>
</evidence>
<keyword evidence="6" id="KW-1185">Reference proteome</keyword>
<evidence type="ECO:0000256" key="3">
    <source>
        <dbReference type="SAM" id="MobiDB-lite"/>
    </source>
</evidence>
<keyword evidence="1 5" id="KW-0808">Transferase</keyword>
<proteinExistence type="predicted"/>
<sequence>MSTARTADLVLDLNGQNERVNRLYTHLTFCFSHSDDSSYDASTIEQLLRTALNTLRSALPWIGGRVVKREQDGLYAIRIPNRADGLPQDRLTVNEELDLNFDDLRACGFPASLLHEDRLAPCSTFLADIPEDGAPVFLIKAVLVKGGLLLTLAAQHGSMDMTGGNRIQTSADQLQPTIAPQTSRDHAGPSAAPDPAPAWTTFRLPATALTTIKASATKDITSGFISTDDTITALVWQAITRATTHHHNPAEQDTTLMQTTLSRNVDLRPALHLLAPESIMNQPLGRTAQSLRTALDSEKLVEQFDAQAEEFCGARDNQPIPKQPPATDRNSTGRTLQVRVSSWATYTKVHEFEFGLGLGPPVAVRRPAFRDGAREGLVYFLPKTTSRAIDVMVCLRPAALNELRELVEDHGAIWIG</sequence>
<dbReference type="GO" id="GO:0016746">
    <property type="term" value="F:acyltransferase activity"/>
    <property type="evidence" value="ECO:0007669"/>
    <property type="project" value="UniProtKB-KW"/>
</dbReference>